<dbReference type="SUPFAM" id="SSF56935">
    <property type="entry name" value="Porins"/>
    <property type="match status" value="1"/>
</dbReference>
<proteinExistence type="predicted"/>
<accession>A0A5U0Q6Z5</accession>
<dbReference type="InterPro" id="IPR037066">
    <property type="entry name" value="Plug_dom_sf"/>
</dbReference>
<name>A0A5U0Q6Z5_SALER</name>
<dbReference type="InterPro" id="IPR012910">
    <property type="entry name" value="Plug_dom"/>
</dbReference>
<dbReference type="EMBL" id="AAGIQQ010000057">
    <property type="protein sequence ID" value="EBO4819328.1"/>
    <property type="molecule type" value="Genomic_DNA"/>
</dbReference>
<protein>
    <recommendedName>
        <fullName evidence="2">TonB-dependent receptor plug domain-containing protein</fullName>
    </recommendedName>
</protein>
<sequence length="64" mass="7215">MSRQELKRKNYTDLSQDLNGIEGVYVQSSTGKTGRLDISIRGTPSNHLRLIPTGEHRQLQGYLS</sequence>
<organism evidence="3">
    <name type="scientific">Salmonella enterica</name>
    <name type="common">Salmonella choleraesuis</name>
    <dbReference type="NCBI Taxonomy" id="28901"/>
    <lineage>
        <taxon>Bacteria</taxon>
        <taxon>Pseudomonadati</taxon>
        <taxon>Pseudomonadota</taxon>
        <taxon>Gammaproteobacteria</taxon>
        <taxon>Enterobacterales</taxon>
        <taxon>Enterobacteriaceae</taxon>
        <taxon>Salmonella</taxon>
    </lineage>
</organism>
<evidence type="ECO:0000256" key="1">
    <source>
        <dbReference type="SAM" id="MobiDB-lite"/>
    </source>
</evidence>
<dbReference type="AlphaFoldDB" id="A0A5U0Q6Z5"/>
<dbReference type="Pfam" id="PF07715">
    <property type="entry name" value="Plug"/>
    <property type="match status" value="1"/>
</dbReference>
<reference evidence="3" key="1">
    <citation type="submission" date="2018-06" db="EMBL/GenBank/DDBJ databases">
        <authorList>
            <consortium name="PulseNet: The National Subtyping Network for Foodborne Disease Surveillance"/>
            <person name="Tarr C.L."/>
            <person name="Trees E."/>
            <person name="Katz L.S."/>
            <person name="Carleton-Romer H.A."/>
            <person name="Stroika S."/>
            <person name="Kucerova Z."/>
            <person name="Roache K.F."/>
            <person name="Sabol A.L."/>
            <person name="Besser J."/>
            <person name="Gerner-Smidt P."/>
        </authorList>
    </citation>
    <scope>NUCLEOTIDE SEQUENCE</scope>
    <source>
        <strain evidence="3">PNUSAS043090</strain>
    </source>
</reference>
<dbReference type="Gene3D" id="2.170.130.10">
    <property type="entry name" value="TonB-dependent receptor, plug domain"/>
    <property type="match status" value="1"/>
</dbReference>
<gene>
    <name evidence="3" type="ORF">DOF42_24080</name>
</gene>
<evidence type="ECO:0000259" key="2">
    <source>
        <dbReference type="Pfam" id="PF07715"/>
    </source>
</evidence>
<feature type="domain" description="TonB-dependent receptor plug" evidence="2">
    <location>
        <begin position="2"/>
        <end position="49"/>
    </location>
</feature>
<feature type="region of interest" description="Disordered" evidence="1">
    <location>
        <begin position="34"/>
        <end position="53"/>
    </location>
</feature>
<comment type="caution">
    <text evidence="3">The sequence shown here is derived from an EMBL/GenBank/DDBJ whole genome shotgun (WGS) entry which is preliminary data.</text>
</comment>
<evidence type="ECO:0000313" key="3">
    <source>
        <dbReference type="EMBL" id="EBO4819328.1"/>
    </source>
</evidence>